<dbReference type="PIRSF" id="PIRSF015761">
    <property type="entry name" value="Protein_L"/>
    <property type="match status" value="1"/>
</dbReference>
<accession>A0A4S5BYW2</accession>
<evidence type="ECO:0000256" key="9">
    <source>
        <dbReference type="ARBA" id="ARBA00023136"/>
    </source>
</evidence>
<evidence type="ECO:0000259" key="11">
    <source>
        <dbReference type="Pfam" id="PF12693"/>
    </source>
</evidence>
<keyword evidence="4" id="KW-1003">Cell membrane</keyword>
<dbReference type="Pfam" id="PF12693">
    <property type="entry name" value="GspL_C"/>
    <property type="match status" value="1"/>
</dbReference>
<proteinExistence type="inferred from homology"/>
<dbReference type="GO" id="GO:0005886">
    <property type="term" value="C:plasma membrane"/>
    <property type="evidence" value="ECO:0007669"/>
    <property type="project" value="UniProtKB-SubCell"/>
</dbReference>
<evidence type="ECO:0000256" key="2">
    <source>
        <dbReference type="ARBA" id="ARBA00005318"/>
    </source>
</evidence>
<dbReference type="InterPro" id="IPR007812">
    <property type="entry name" value="T2SS_protein-GspL"/>
</dbReference>
<dbReference type="OrthoDB" id="8557903at2"/>
<evidence type="ECO:0000256" key="3">
    <source>
        <dbReference type="ARBA" id="ARBA00022448"/>
    </source>
</evidence>
<evidence type="ECO:0000256" key="7">
    <source>
        <dbReference type="ARBA" id="ARBA00022927"/>
    </source>
</evidence>
<dbReference type="InterPro" id="IPR043129">
    <property type="entry name" value="ATPase_NBD"/>
</dbReference>
<dbReference type="GO" id="GO:0015627">
    <property type="term" value="C:type II protein secretion system complex"/>
    <property type="evidence" value="ECO:0007669"/>
    <property type="project" value="InterPro"/>
</dbReference>
<keyword evidence="7" id="KW-0653">Protein transport</keyword>
<sequence length="415" mass="44629">MPFLFIEVPSRSTDANGPLAFAQSVDGQTLSHGGSSSAALLPKPGKGTVVTLVLPVQEVSWHRVVLPAMSLKDRPRVRAVLQGLLEDQLLEDPGNLHLALAPDAVAGQACWVAACRTSYLQHWLQVLANQGLVVQRITPAFCPSSADAPTSWFAIGSEEAPWLVITGASVQDSLNPVLALPLSANLQSLDAVAYAAPDTPLLAEPAVYQLAQQRLGRSAELTQTSQRLLLAGQSEWNLAQFQFANTNRDKLAQGASASVQALLRAPQWRWLRWGLAAFVALNIIGLNAWAWQAKQALAAQRAQINTLFTTTFPQVPVVVDAPLQMRQQLQRLQQASGSLTPASFDVLAAQVGSRLPTAVQPTEIRYDDARLSLLGLAPDQAAVTEWQGTLQSQGILSHWEDGALILESANPQLIP</sequence>
<dbReference type="InterPro" id="IPR024230">
    <property type="entry name" value="GspL_cyto_dom"/>
</dbReference>
<organism evidence="12 13">
    <name type="scientific">Lampropedia aestuarii</name>
    <dbReference type="NCBI Taxonomy" id="2562762"/>
    <lineage>
        <taxon>Bacteria</taxon>
        <taxon>Pseudomonadati</taxon>
        <taxon>Pseudomonadota</taxon>
        <taxon>Betaproteobacteria</taxon>
        <taxon>Burkholderiales</taxon>
        <taxon>Comamonadaceae</taxon>
        <taxon>Lampropedia</taxon>
    </lineage>
</organism>
<evidence type="ECO:0000256" key="5">
    <source>
        <dbReference type="ARBA" id="ARBA00022519"/>
    </source>
</evidence>
<dbReference type="Proteomes" id="UP000306236">
    <property type="component" value="Unassembled WGS sequence"/>
</dbReference>
<feature type="domain" description="GspL periplasmic" evidence="11">
    <location>
        <begin position="267"/>
        <end position="373"/>
    </location>
</feature>
<protein>
    <submittedName>
        <fullName evidence="12">General secretion pathway protein GspL</fullName>
    </submittedName>
</protein>
<evidence type="ECO:0000259" key="10">
    <source>
        <dbReference type="Pfam" id="PF05134"/>
    </source>
</evidence>
<comment type="caution">
    <text evidence="12">The sequence shown here is derived from an EMBL/GenBank/DDBJ whole genome shotgun (WGS) entry which is preliminary data.</text>
</comment>
<dbReference type="RefSeq" id="WP_136405495.1">
    <property type="nucleotide sequence ID" value="NZ_SSWX01000004.1"/>
</dbReference>
<keyword evidence="9" id="KW-0472">Membrane</keyword>
<dbReference type="NCBIfam" id="TIGR01709">
    <property type="entry name" value="typeII_sec_gspL"/>
    <property type="match status" value="1"/>
</dbReference>
<feature type="domain" description="GspL cytoplasmic actin-ATPase-like" evidence="10">
    <location>
        <begin position="13"/>
        <end position="177"/>
    </location>
</feature>
<dbReference type="Pfam" id="PF05134">
    <property type="entry name" value="T2SSL"/>
    <property type="match status" value="1"/>
</dbReference>
<dbReference type="EMBL" id="SSWX01000004">
    <property type="protein sequence ID" value="THJ35298.1"/>
    <property type="molecule type" value="Genomic_DNA"/>
</dbReference>
<reference evidence="12 13" key="1">
    <citation type="submission" date="2019-04" db="EMBL/GenBank/DDBJ databases">
        <title>Lampropedia sp YIM MLB12 draf genome.</title>
        <authorList>
            <person name="Wang Y.-X."/>
        </authorList>
    </citation>
    <scope>NUCLEOTIDE SEQUENCE [LARGE SCALE GENOMIC DNA]</scope>
    <source>
        <strain evidence="12 13">YIM MLB12</strain>
    </source>
</reference>
<dbReference type="AlphaFoldDB" id="A0A4S5BYW2"/>
<keyword evidence="3" id="KW-0813">Transport</keyword>
<keyword evidence="13" id="KW-1185">Reference proteome</keyword>
<gene>
    <name evidence="12" type="ORF">E8K88_04730</name>
</gene>
<dbReference type="Gene3D" id="3.30.420.380">
    <property type="match status" value="1"/>
</dbReference>
<keyword evidence="8" id="KW-1133">Transmembrane helix</keyword>
<keyword evidence="5" id="KW-0997">Cell inner membrane</keyword>
<evidence type="ECO:0000313" key="12">
    <source>
        <dbReference type="EMBL" id="THJ35298.1"/>
    </source>
</evidence>
<evidence type="ECO:0000256" key="6">
    <source>
        <dbReference type="ARBA" id="ARBA00022692"/>
    </source>
</evidence>
<keyword evidence="6" id="KW-0812">Transmembrane</keyword>
<comment type="subcellular location">
    <subcellularLocation>
        <location evidence="1">Cell inner membrane</location>
        <topology evidence="1">Single-pass membrane protein</topology>
    </subcellularLocation>
</comment>
<evidence type="ECO:0000313" key="13">
    <source>
        <dbReference type="Proteomes" id="UP000306236"/>
    </source>
</evidence>
<name>A0A4S5BYW2_9BURK</name>
<dbReference type="GO" id="GO:0015628">
    <property type="term" value="P:protein secretion by the type II secretion system"/>
    <property type="evidence" value="ECO:0007669"/>
    <property type="project" value="InterPro"/>
</dbReference>
<evidence type="ECO:0000256" key="4">
    <source>
        <dbReference type="ARBA" id="ARBA00022475"/>
    </source>
</evidence>
<dbReference type="SUPFAM" id="SSF53067">
    <property type="entry name" value="Actin-like ATPase domain"/>
    <property type="match status" value="1"/>
</dbReference>
<evidence type="ECO:0000256" key="8">
    <source>
        <dbReference type="ARBA" id="ARBA00022989"/>
    </source>
</evidence>
<dbReference type="InterPro" id="IPR025691">
    <property type="entry name" value="GspL_pp_dom"/>
</dbReference>
<dbReference type="GO" id="GO:0009276">
    <property type="term" value="C:Gram-negative-bacterium-type cell wall"/>
    <property type="evidence" value="ECO:0007669"/>
    <property type="project" value="InterPro"/>
</dbReference>
<evidence type="ECO:0000256" key="1">
    <source>
        <dbReference type="ARBA" id="ARBA00004377"/>
    </source>
</evidence>
<comment type="similarity">
    <text evidence="2">Belongs to the GSP L family.</text>
</comment>